<proteinExistence type="predicted"/>
<reference evidence="1" key="1">
    <citation type="journal article" date="2020" name="J Glob Antimicrob Resist">
        <title>Genomic characterization of clinical Enterobacter roggenkampii co-harboring blaIMP-1- and blaGES-5-encoding IncP6 and mcr-9-encoding IncHI2 plasmids isolated in Japan.</title>
        <authorList>
            <person name="Umeda K."/>
            <person name="Nakamura H."/>
            <person name="Fukuda A."/>
            <person name="Matsumoto Y."/>
            <person name="Motooka D."/>
            <person name="Nakamura S."/>
            <person name="Yasui Y."/>
            <person name="Yoshida H."/>
            <person name="Kawahara R."/>
        </authorList>
    </citation>
    <scope>NUCLEOTIDE SEQUENCE</scope>
    <source>
        <strain evidence="1">OIPH-N260</strain>
    </source>
</reference>
<organism evidence="1 2">
    <name type="scientific">Enterobacter roggenkampii</name>
    <dbReference type="NCBI Taxonomy" id="1812935"/>
    <lineage>
        <taxon>Bacteria</taxon>
        <taxon>Pseudomonadati</taxon>
        <taxon>Pseudomonadota</taxon>
        <taxon>Gammaproteobacteria</taxon>
        <taxon>Enterobacterales</taxon>
        <taxon>Enterobacteriaceae</taxon>
        <taxon>Enterobacter</taxon>
        <taxon>Enterobacter cloacae complex</taxon>
    </lineage>
</organism>
<dbReference type="EMBL" id="AP023447">
    <property type="protein sequence ID" value="BCL41721.1"/>
    <property type="molecule type" value="Genomic_DNA"/>
</dbReference>
<gene>
    <name evidence="1" type="ORF">OIPHN260_12230</name>
</gene>
<dbReference type="Proteomes" id="UP000595858">
    <property type="component" value="Chromosome"/>
</dbReference>
<evidence type="ECO:0008006" key="3">
    <source>
        <dbReference type="Google" id="ProtNLM"/>
    </source>
</evidence>
<name>A0AAU9BL65_9ENTR</name>
<protein>
    <recommendedName>
        <fullName evidence="3">Morphogenetic protein</fullName>
    </recommendedName>
</protein>
<evidence type="ECO:0000313" key="1">
    <source>
        <dbReference type="EMBL" id="BCL41721.1"/>
    </source>
</evidence>
<accession>A0AAU9BL65</accession>
<evidence type="ECO:0000313" key="2">
    <source>
        <dbReference type="Proteomes" id="UP000595858"/>
    </source>
</evidence>
<sequence>MIFNGEMVRAILEGRKTQTRRIMKVQPVLNGSFYEVYGAGWVRSMKSVPAIPGHSLASNCPFGLVGDRIWVRETWGVVSHELDEDGRIQPWSPDRPATAINEMPFGNGFYSGHAIYAADGDFTWGDDDGYEDGRSCWKPSIHMPRAACRMLLEITGVRVERLNSISQEDAQAEGMELTGWRPTYSDPDSGGEVWTPYDNFAQLWESIYGEESWKANPWVWVIEFKVVPNVQDNTA</sequence>
<dbReference type="AlphaFoldDB" id="A0AAU9BL65"/>